<proteinExistence type="predicted"/>
<dbReference type="EMBL" id="OZ034822">
    <property type="protein sequence ID" value="CAL1412609.1"/>
    <property type="molecule type" value="Genomic_DNA"/>
</dbReference>
<feature type="region of interest" description="Disordered" evidence="1">
    <location>
        <begin position="30"/>
        <end position="100"/>
    </location>
</feature>
<name>A0AAV2GPL1_9ROSI</name>
<gene>
    <name evidence="2" type="ORF">LTRI10_LOCUS51890</name>
</gene>
<organism evidence="2 3">
    <name type="scientific">Linum trigynum</name>
    <dbReference type="NCBI Taxonomy" id="586398"/>
    <lineage>
        <taxon>Eukaryota</taxon>
        <taxon>Viridiplantae</taxon>
        <taxon>Streptophyta</taxon>
        <taxon>Embryophyta</taxon>
        <taxon>Tracheophyta</taxon>
        <taxon>Spermatophyta</taxon>
        <taxon>Magnoliopsida</taxon>
        <taxon>eudicotyledons</taxon>
        <taxon>Gunneridae</taxon>
        <taxon>Pentapetalae</taxon>
        <taxon>rosids</taxon>
        <taxon>fabids</taxon>
        <taxon>Malpighiales</taxon>
        <taxon>Linaceae</taxon>
        <taxon>Linum</taxon>
    </lineage>
</organism>
<dbReference type="AlphaFoldDB" id="A0AAV2GPL1"/>
<protein>
    <submittedName>
        <fullName evidence="2">Uncharacterized protein</fullName>
    </submittedName>
</protein>
<evidence type="ECO:0000256" key="1">
    <source>
        <dbReference type="SAM" id="MobiDB-lite"/>
    </source>
</evidence>
<keyword evidence="3" id="KW-1185">Reference proteome</keyword>
<reference evidence="2 3" key="1">
    <citation type="submission" date="2024-04" db="EMBL/GenBank/DDBJ databases">
        <authorList>
            <person name="Fracassetti M."/>
        </authorList>
    </citation>
    <scope>NUCLEOTIDE SEQUENCE [LARGE SCALE GENOMIC DNA]</scope>
</reference>
<sequence>MKTKGGGANLFPCEPPIDEEAKLEAAASRVASPELEKQESSAMVDGATRTKKAEEGCGGIGSPPTNPGAIALTRAEQQGRERAGLLSDQGDRLSGPGRGKEWAELGPEHRLKFGREWTDPEPVCGPFFGSNEALVQKPMLGPYMSRLTCILLNGVGPKLSSHMGQWNGPEELVATSIYWAKDGLSLSFRQLRRPSPPVMEDSAMEGKKKRCGGGGKVLFPPRMKKVTQEVGGGELLWLANSLLPLAQTTQ</sequence>
<evidence type="ECO:0000313" key="2">
    <source>
        <dbReference type="EMBL" id="CAL1412609.1"/>
    </source>
</evidence>
<accession>A0AAV2GPL1</accession>
<evidence type="ECO:0000313" key="3">
    <source>
        <dbReference type="Proteomes" id="UP001497516"/>
    </source>
</evidence>
<dbReference type="Proteomes" id="UP001497516">
    <property type="component" value="Chromosome 9"/>
</dbReference>